<dbReference type="Proteomes" id="UP001153737">
    <property type="component" value="Chromosome 17"/>
</dbReference>
<accession>A0A9P0DMK2</accession>
<dbReference type="PANTHER" id="PTHR43142:SF1">
    <property type="entry name" value="CARBOXYLIC ESTER HYDROLASE"/>
    <property type="match status" value="1"/>
</dbReference>
<keyword evidence="4" id="KW-1015">Disulfide bond</keyword>
<evidence type="ECO:0000256" key="1">
    <source>
        <dbReference type="ARBA" id="ARBA00005964"/>
    </source>
</evidence>
<proteinExistence type="inferred from homology"/>
<dbReference type="EMBL" id="OU896723">
    <property type="protein sequence ID" value="CAH1154916.1"/>
    <property type="molecule type" value="Genomic_DNA"/>
</dbReference>
<dbReference type="PROSITE" id="PS00122">
    <property type="entry name" value="CARBOXYLESTERASE_B_1"/>
    <property type="match status" value="1"/>
</dbReference>
<feature type="chain" id="PRO_5040547503" description="Carboxylic ester hydrolase" evidence="6">
    <location>
        <begin position="21"/>
        <end position="550"/>
    </location>
</feature>
<evidence type="ECO:0000313" key="8">
    <source>
        <dbReference type="EMBL" id="CAH1154916.1"/>
    </source>
</evidence>
<evidence type="ECO:0000256" key="4">
    <source>
        <dbReference type="ARBA" id="ARBA00023157"/>
    </source>
</evidence>
<protein>
    <recommendedName>
        <fullName evidence="6">Carboxylic ester hydrolase</fullName>
        <ecNumber evidence="6">3.1.1.-</ecNumber>
    </recommendedName>
</protein>
<comment type="similarity">
    <text evidence="1 6">Belongs to the type-B carboxylesterase/lipase family.</text>
</comment>
<dbReference type="GO" id="GO:0052689">
    <property type="term" value="F:carboxylic ester hydrolase activity"/>
    <property type="evidence" value="ECO:0007669"/>
    <property type="project" value="UniProtKB-KW"/>
</dbReference>
<evidence type="ECO:0000256" key="6">
    <source>
        <dbReference type="RuleBase" id="RU361235"/>
    </source>
</evidence>
<keyword evidence="2" id="KW-0719">Serine esterase</keyword>
<feature type="domain" description="Carboxylesterase type B" evidence="7">
    <location>
        <begin position="26"/>
        <end position="531"/>
    </location>
</feature>
<dbReference type="InterPro" id="IPR002018">
    <property type="entry name" value="CarbesteraseB"/>
</dbReference>
<feature type="signal peptide" evidence="6">
    <location>
        <begin position="1"/>
        <end position="20"/>
    </location>
</feature>
<evidence type="ECO:0000313" key="9">
    <source>
        <dbReference type="Proteomes" id="UP001153737"/>
    </source>
</evidence>
<dbReference type="PANTHER" id="PTHR43142">
    <property type="entry name" value="CARBOXYLIC ESTER HYDROLASE"/>
    <property type="match status" value="1"/>
</dbReference>
<reference evidence="8" key="1">
    <citation type="submission" date="2022-01" db="EMBL/GenBank/DDBJ databases">
        <authorList>
            <person name="King R."/>
        </authorList>
    </citation>
    <scope>NUCLEOTIDE SEQUENCE</scope>
</reference>
<organism evidence="8 9">
    <name type="scientific">Phaedon cochleariae</name>
    <name type="common">Mustard beetle</name>
    <dbReference type="NCBI Taxonomy" id="80249"/>
    <lineage>
        <taxon>Eukaryota</taxon>
        <taxon>Metazoa</taxon>
        <taxon>Ecdysozoa</taxon>
        <taxon>Arthropoda</taxon>
        <taxon>Hexapoda</taxon>
        <taxon>Insecta</taxon>
        <taxon>Pterygota</taxon>
        <taxon>Neoptera</taxon>
        <taxon>Endopterygota</taxon>
        <taxon>Coleoptera</taxon>
        <taxon>Polyphaga</taxon>
        <taxon>Cucujiformia</taxon>
        <taxon>Chrysomeloidea</taxon>
        <taxon>Chrysomelidae</taxon>
        <taxon>Chrysomelinae</taxon>
        <taxon>Chrysomelini</taxon>
        <taxon>Phaedon</taxon>
    </lineage>
</organism>
<reference evidence="8" key="2">
    <citation type="submission" date="2022-10" db="EMBL/GenBank/DDBJ databases">
        <authorList>
            <consortium name="ENA_rothamsted_submissions"/>
            <consortium name="culmorum"/>
            <person name="King R."/>
        </authorList>
    </citation>
    <scope>NUCLEOTIDE SEQUENCE</scope>
</reference>
<keyword evidence="9" id="KW-1185">Reference proteome</keyword>
<sequence length="550" mass="60149">MNSISLCIFAIICLIGLVLGQSADDLIVKLNQPPSLIRGHTLTSENGNTYYAFQDIPYGEPPVGEKRFQPPEFHAGWDGILNATQNIKLCNQFAFPYAPEKREVNQVVETEDCLILNVFTPVVPGTNKKLPVYLFIHGGAFITGSGSSSGPKYLIDGEIVVVTINYRLGPLGFLSTEDGIVPGNMGLKDQHLALQWTQKNIELFGGNPNDIVIGGESAGAFSVSYQLLNSRNKGLISGIIQQSGTALSSAGMDARPRDTAFALGKLLNISVDAGDTSSLIDALRKTPIDALVAAAVQVSNSVSFGFIGQLVWSPVVENVGDDQAFVTTPMHQDFIDGNFNHVPSMIGFNSEESVAFLPAEETVVQLAALNDADPSLLVQDSMNVENKTQVGIELKGVYTSKPFSEDLEAFVKFTSDVVFIRSSIRQAELSSRHAPVYLYQFSAGPNRSPQFPGIAHGAELDYLWDQFHGIEVDKTIRELMLSLWWNFIKYKNPTPGNVTTLQNIKWPTVDANNIEYFDIDETSSVSSNPRNYENVKGVLLGRLRSPYLVF</sequence>
<dbReference type="InterPro" id="IPR029058">
    <property type="entry name" value="AB_hydrolase_fold"/>
</dbReference>
<evidence type="ECO:0000256" key="3">
    <source>
        <dbReference type="ARBA" id="ARBA00022801"/>
    </source>
</evidence>
<dbReference type="InterPro" id="IPR019826">
    <property type="entry name" value="Carboxylesterase_B_AS"/>
</dbReference>
<gene>
    <name evidence="8" type="ORF">PHAECO_LOCUS5744</name>
</gene>
<evidence type="ECO:0000256" key="2">
    <source>
        <dbReference type="ARBA" id="ARBA00022487"/>
    </source>
</evidence>
<name>A0A9P0DMK2_PHACE</name>
<keyword evidence="6" id="KW-0732">Signal</keyword>
<keyword evidence="5" id="KW-0325">Glycoprotein</keyword>
<evidence type="ECO:0000256" key="5">
    <source>
        <dbReference type="ARBA" id="ARBA00023180"/>
    </source>
</evidence>
<dbReference type="Pfam" id="PF00135">
    <property type="entry name" value="COesterase"/>
    <property type="match status" value="1"/>
</dbReference>
<dbReference type="Gene3D" id="3.40.50.1820">
    <property type="entry name" value="alpha/beta hydrolase"/>
    <property type="match status" value="1"/>
</dbReference>
<dbReference type="OrthoDB" id="6288734at2759"/>
<dbReference type="SUPFAM" id="SSF53474">
    <property type="entry name" value="alpha/beta-Hydrolases"/>
    <property type="match status" value="1"/>
</dbReference>
<keyword evidence="3 6" id="KW-0378">Hydrolase</keyword>
<evidence type="ECO:0000259" key="7">
    <source>
        <dbReference type="Pfam" id="PF00135"/>
    </source>
</evidence>
<dbReference type="AlphaFoldDB" id="A0A9P0DMK2"/>
<dbReference type="EC" id="3.1.1.-" evidence="6"/>